<gene>
    <name evidence="3" type="ORF">EV193_101786</name>
</gene>
<comment type="caution">
    <text evidence="3">The sequence shown here is derived from an EMBL/GenBank/DDBJ whole genome shotgun (WGS) entry which is preliminary data.</text>
</comment>
<feature type="region of interest" description="Disordered" evidence="1">
    <location>
        <begin position="149"/>
        <end position="171"/>
    </location>
</feature>
<keyword evidence="2" id="KW-0732">Signal</keyword>
<feature type="chain" id="PRO_5020899083" description="Peptidase inhibitor family I36" evidence="2">
    <location>
        <begin position="36"/>
        <end position="171"/>
    </location>
</feature>
<evidence type="ECO:0008006" key="5">
    <source>
        <dbReference type="Google" id="ProtNLM"/>
    </source>
</evidence>
<dbReference type="AlphaFoldDB" id="A0A4Q7L6D7"/>
<evidence type="ECO:0000256" key="1">
    <source>
        <dbReference type="SAM" id="MobiDB-lite"/>
    </source>
</evidence>
<protein>
    <recommendedName>
        <fullName evidence="5">Peptidase inhibitor family I36</fullName>
    </recommendedName>
</protein>
<organism evidence="3 4">
    <name type="scientific">Herbihabitans rhizosphaerae</name>
    <dbReference type="NCBI Taxonomy" id="1872711"/>
    <lineage>
        <taxon>Bacteria</taxon>
        <taxon>Bacillati</taxon>
        <taxon>Actinomycetota</taxon>
        <taxon>Actinomycetes</taxon>
        <taxon>Pseudonocardiales</taxon>
        <taxon>Pseudonocardiaceae</taxon>
        <taxon>Herbihabitans</taxon>
    </lineage>
</organism>
<evidence type="ECO:0000313" key="3">
    <source>
        <dbReference type="EMBL" id="RZS44905.1"/>
    </source>
</evidence>
<reference evidence="3 4" key="1">
    <citation type="submission" date="2019-02" db="EMBL/GenBank/DDBJ databases">
        <title>Genomic Encyclopedia of Type Strains, Phase IV (KMG-IV): sequencing the most valuable type-strain genomes for metagenomic binning, comparative biology and taxonomic classification.</title>
        <authorList>
            <person name="Goeker M."/>
        </authorList>
    </citation>
    <scope>NUCLEOTIDE SEQUENCE [LARGE SCALE GENOMIC DNA]</scope>
    <source>
        <strain evidence="3 4">DSM 101727</strain>
    </source>
</reference>
<feature type="signal peptide" evidence="2">
    <location>
        <begin position="1"/>
        <end position="35"/>
    </location>
</feature>
<accession>A0A4Q7L6D7</accession>
<feature type="compositionally biased region" description="Polar residues" evidence="1">
    <location>
        <begin position="153"/>
        <end position="171"/>
    </location>
</feature>
<dbReference type="EMBL" id="SGWQ01000001">
    <property type="protein sequence ID" value="RZS44905.1"/>
    <property type="molecule type" value="Genomic_DNA"/>
</dbReference>
<evidence type="ECO:0000256" key="2">
    <source>
        <dbReference type="SAM" id="SignalP"/>
    </source>
</evidence>
<evidence type="ECO:0000313" key="4">
    <source>
        <dbReference type="Proteomes" id="UP000294257"/>
    </source>
</evidence>
<keyword evidence="4" id="KW-1185">Reference proteome</keyword>
<proteinExistence type="predicted"/>
<dbReference type="Gene3D" id="2.60.20.10">
    <property type="entry name" value="Crystallins"/>
    <property type="match status" value="1"/>
</dbReference>
<sequence>MTEGSEMARRKISRTVGVLVGAVALGFAGTVTASAAPTNDTGRHCTLDVRGGAEQCFGSLAEAIAGARGAANRTASDGVIQGTVYDGVDYRGDSLTIYGAGLCEKDGVINYQLDLTDDWKNKISSVQPWGNCWLWLYPEPDLNGDRDGPFDENTPNIGSVMDNRTQSIGFS</sequence>
<name>A0A4Q7L6D7_9PSEU</name>
<dbReference type="Proteomes" id="UP000294257">
    <property type="component" value="Unassembled WGS sequence"/>
</dbReference>